<dbReference type="GO" id="GO:0005886">
    <property type="term" value="C:plasma membrane"/>
    <property type="evidence" value="ECO:0007669"/>
    <property type="project" value="UniProtKB-SubCell"/>
</dbReference>
<feature type="transmembrane region" description="Helical" evidence="8">
    <location>
        <begin position="23"/>
        <end position="44"/>
    </location>
</feature>
<evidence type="ECO:0008006" key="11">
    <source>
        <dbReference type="Google" id="ProtNLM"/>
    </source>
</evidence>
<proteinExistence type="inferred from homology"/>
<comment type="subcellular location">
    <subcellularLocation>
        <location evidence="1">Cell membrane</location>
        <topology evidence="1">Multi-pass membrane protein</topology>
    </subcellularLocation>
</comment>
<dbReference type="KEGG" id="kpul:GXN76_03260"/>
<evidence type="ECO:0000256" key="2">
    <source>
        <dbReference type="ARBA" id="ARBA00008079"/>
    </source>
</evidence>
<evidence type="ECO:0000256" key="7">
    <source>
        <dbReference type="SAM" id="MobiDB-lite"/>
    </source>
</evidence>
<sequence>MSPKVKSASSRQKGSDGESEKKYVISFTWMILLTLISFILVGAGVMSTGFLIPFILLLAMVQVVLQLVTFMHLKEKGHAFPVVFVIGAAVVAATCIVAMVFWA</sequence>
<evidence type="ECO:0000256" key="6">
    <source>
        <dbReference type="ARBA" id="ARBA00023136"/>
    </source>
</evidence>
<evidence type="ECO:0000256" key="1">
    <source>
        <dbReference type="ARBA" id="ARBA00004651"/>
    </source>
</evidence>
<name>A0A7D3Y3H1_9BACL</name>
<keyword evidence="4 8" id="KW-0812">Transmembrane</keyword>
<keyword evidence="5 8" id="KW-1133">Transmembrane helix</keyword>
<dbReference type="PANTHER" id="PTHR36835">
    <property type="entry name" value="CYTOCHROME BO(3) UBIQUINOL OXIDASE SUBUNIT 4"/>
    <property type="match status" value="1"/>
</dbReference>
<dbReference type="GO" id="GO:0009486">
    <property type="term" value="F:cytochrome bo3 ubiquinol oxidase activity"/>
    <property type="evidence" value="ECO:0007669"/>
    <property type="project" value="TreeGrafter"/>
</dbReference>
<keyword evidence="6 8" id="KW-0472">Membrane</keyword>
<feature type="region of interest" description="Disordered" evidence="7">
    <location>
        <begin position="1"/>
        <end position="20"/>
    </location>
</feature>
<evidence type="ECO:0000256" key="4">
    <source>
        <dbReference type="ARBA" id="ARBA00022692"/>
    </source>
</evidence>
<dbReference type="AlphaFoldDB" id="A0A7D3Y3H1"/>
<dbReference type="InterPro" id="IPR050968">
    <property type="entry name" value="Cytochrome_c_oxidase_bac_sub4"/>
</dbReference>
<evidence type="ECO:0000313" key="10">
    <source>
        <dbReference type="Proteomes" id="UP000503088"/>
    </source>
</evidence>
<reference evidence="9 10" key="1">
    <citation type="submission" date="2020-01" db="EMBL/GenBank/DDBJ databases">
        <authorList>
            <person name="Gulvik C.A."/>
            <person name="Batra D.G."/>
        </authorList>
    </citation>
    <scope>NUCLEOTIDE SEQUENCE [LARGE SCALE GENOMIC DNA]</scope>
    <source>
        <strain evidence="9 10">W9323</strain>
    </source>
</reference>
<keyword evidence="3" id="KW-1003">Cell membrane</keyword>
<dbReference type="RefSeq" id="WP_173220468.1">
    <property type="nucleotide sequence ID" value="NZ_CP048104.1"/>
</dbReference>
<protein>
    <recommendedName>
        <fullName evidence="11">Cytochrome C oxidase subunit IV</fullName>
    </recommendedName>
</protein>
<dbReference type="PANTHER" id="PTHR36835:SF1">
    <property type="entry name" value="CYTOCHROME BO(3) UBIQUINOL OXIDASE SUBUNIT 4"/>
    <property type="match status" value="1"/>
</dbReference>
<feature type="transmembrane region" description="Helical" evidence="8">
    <location>
        <begin position="50"/>
        <end position="70"/>
    </location>
</feature>
<dbReference type="Proteomes" id="UP000503088">
    <property type="component" value="Chromosome"/>
</dbReference>
<accession>A0A7D3Y3H1</accession>
<evidence type="ECO:0000313" key="9">
    <source>
        <dbReference type="EMBL" id="QKG83585.1"/>
    </source>
</evidence>
<dbReference type="GO" id="GO:0015990">
    <property type="term" value="P:electron transport coupled proton transport"/>
    <property type="evidence" value="ECO:0007669"/>
    <property type="project" value="TreeGrafter"/>
</dbReference>
<evidence type="ECO:0000256" key="5">
    <source>
        <dbReference type="ARBA" id="ARBA00022989"/>
    </source>
</evidence>
<organism evidence="9 10">
    <name type="scientific">Kroppenstedtia pulmonis</name>
    <dbReference type="NCBI Taxonomy" id="1380685"/>
    <lineage>
        <taxon>Bacteria</taxon>
        <taxon>Bacillati</taxon>
        <taxon>Bacillota</taxon>
        <taxon>Bacilli</taxon>
        <taxon>Bacillales</taxon>
        <taxon>Thermoactinomycetaceae</taxon>
        <taxon>Kroppenstedtia</taxon>
    </lineage>
</organism>
<gene>
    <name evidence="9" type="ORF">GXN76_03260</name>
</gene>
<evidence type="ECO:0000256" key="3">
    <source>
        <dbReference type="ARBA" id="ARBA00022475"/>
    </source>
</evidence>
<feature type="transmembrane region" description="Helical" evidence="8">
    <location>
        <begin position="82"/>
        <end position="102"/>
    </location>
</feature>
<dbReference type="Pfam" id="PF03626">
    <property type="entry name" value="COX4_pro"/>
    <property type="match status" value="1"/>
</dbReference>
<dbReference type="InterPro" id="IPR005171">
    <property type="entry name" value="Cyt_c_oxidase_su4_prok"/>
</dbReference>
<dbReference type="GO" id="GO:0009319">
    <property type="term" value="C:cytochrome o ubiquinol oxidase complex"/>
    <property type="evidence" value="ECO:0007669"/>
    <property type="project" value="TreeGrafter"/>
</dbReference>
<comment type="similarity">
    <text evidence="2">Belongs to the cytochrome c oxidase bacterial subunit 4 family.</text>
</comment>
<dbReference type="EMBL" id="CP048104">
    <property type="protein sequence ID" value="QKG83585.1"/>
    <property type="molecule type" value="Genomic_DNA"/>
</dbReference>
<keyword evidence="10" id="KW-1185">Reference proteome</keyword>
<dbReference type="GO" id="GO:0019646">
    <property type="term" value="P:aerobic electron transport chain"/>
    <property type="evidence" value="ECO:0007669"/>
    <property type="project" value="TreeGrafter"/>
</dbReference>
<dbReference type="GO" id="GO:0015078">
    <property type="term" value="F:proton transmembrane transporter activity"/>
    <property type="evidence" value="ECO:0007669"/>
    <property type="project" value="TreeGrafter"/>
</dbReference>
<evidence type="ECO:0000256" key="8">
    <source>
        <dbReference type="SAM" id="Phobius"/>
    </source>
</evidence>